<evidence type="ECO:0000313" key="1">
    <source>
        <dbReference type="EnsemblMetazoa" id="ACUA002408-PA"/>
    </source>
</evidence>
<dbReference type="VEuPathDB" id="VectorBase:ACUA002408"/>
<dbReference type="Proteomes" id="UP000075883">
    <property type="component" value="Unassembled WGS sequence"/>
</dbReference>
<keyword evidence="2" id="KW-1185">Reference proteome</keyword>
<proteinExistence type="predicted"/>
<accession>A0A182LUN7</accession>
<reference evidence="2" key="1">
    <citation type="submission" date="2013-09" db="EMBL/GenBank/DDBJ databases">
        <title>The Genome Sequence of Anopheles culicifacies species A.</title>
        <authorList>
            <consortium name="The Broad Institute Genomics Platform"/>
            <person name="Neafsey D.E."/>
            <person name="Besansky N."/>
            <person name="Howell P."/>
            <person name="Walton C."/>
            <person name="Young S.K."/>
            <person name="Zeng Q."/>
            <person name="Gargeya S."/>
            <person name="Fitzgerald M."/>
            <person name="Haas B."/>
            <person name="Abouelleil A."/>
            <person name="Allen A.W."/>
            <person name="Alvarado L."/>
            <person name="Arachchi H.M."/>
            <person name="Berlin A.M."/>
            <person name="Chapman S.B."/>
            <person name="Gainer-Dewar J."/>
            <person name="Goldberg J."/>
            <person name="Griggs A."/>
            <person name="Gujja S."/>
            <person name="Hansen M."/>
            <person name="Howarth C."/>
            <person name="Imamovic A."/>
            <person name="Ireland A."/>
            <person name="Larimer J."/>
            <person name="McCowan C."/>
            <person name="Murphy C."/>
            <person name="Pearson M."/>
            <person name="Poon T.W."/>
            <person name="Priest M."/>
            <person name="Roberts A."/>
            <person name="Saif S."/>
            <person name="Shea T."/>
            <person name="Sisk P."/>
            <person name="Sykes S."/>
            <person name="Wortman J."/>
            <person name="Nusbaum C."/>
            <person name="Birren B."/>
        </authorList>
    </citation>
    <scope>NUCLEOTIDE SEQUENCE [LARGE SCALE GENOMIC DNA]</scope>
    <source>
        <strain evidence="2">A-37</strain>
    </source>
</reference>
<dbReference type="AlphaFoldDB" id="A0A182LUN7"/>
<sequence length="155" mass="16787">MTSCSLARNSNKSDGLWWLSFDSSTFPFASGGSSGSGGDEFMMNTLLSIFLRSAANCSVAASVKSSRNVGLLGVLLRRHCSRRRFRTISRLLVTAFASGRIFADSASRFRIDEPAAKHSAPNHNCPARLSWSTSSGNFTRKARWARSSPSSSSII</sequence>
<evidence type="ECO:0000313" key="2">
    <source>
        <dbReference type="Proteomes" id="UP000075883"/>
    </source>
</evidence>
<name>A0A182LUN7_9DIPT</name>
<dbReference type="EMBL" id="AXCM01001449">
    <property type="status" value="NOT_ANNOTATED_CDS"/>
    <property type="molecule type" value="Genomic_DNA"/>
</dbReference>
<protein>
    <submittedName>
        <fullName evidence="1">Uncharacterized protein</fullName>
    </submittedName>
</protein>
<organism evidence="1 2">
    <name type="scientific">Anopheles culicifacies</name>
    <dbReference type="NCBI Taxonomy" id="139723"/>
    <lineage>
        <taxon>Eukaryota</taxon>
        <taxon>Metazoa</taxon>
        <taxon>Ecdysozoa</taxon>
        <taxon>Arthropoda</taxon>
        <taxon>Hexapoda</taxon>
        <taxon>Insecta</taxon>
        <taxon>Pterygota</taxon>
        <taxon>Neoptera</taxon>
        <taxon>Endopterygota</taxon>
        <taxon>Diptera</taxon>
        <taxon>Nematocera</taxon>
        <taxon>Culicoidea</taxon>
        <taxon>Culicidae</taxon>
        <taxon>Anophelinae</taxon>
        <taxon>Anopheles</taxon>
        <taxon>culicifacies species complex</taxon>
    </lineage>
</organism>
<reference evidence="1" key="2">
    <citation type="submission" date="2020-05" db="UniProtKB">
        <authorList>
            <consortium name="EnsemblMetazoa"/>
        </authorList>
    </citation>
    <scope>IDENTIFICATION</scope>
    <source>
        <strain evidence="1">A-37</strain>
    </source>
</reference>
<dbReference type="EnsemblMetazoa" id="ACUA002408-RA">
    <property type="protein sequence ID" value="ACUA002408-PA"/>
    <property type="gene ID" value="ACUA002408"/>
</dbReference>